<dbReference type="EMBL" id="BKCJ011428032">
    <property type="protein sequence ID" value="GFD32778.1"/>
    <property type="molecule type" value="Genomic_DNA"/>
</dbReference>
<proteinExistence type="predicted"/>
<sequence length="44" mass="4444">NNLLSGFNGNTDLDSPGDTLDHNSGGAGDGYGFDDLVARSGSSR</sequence>
<feature type="compositionally biased region" description="Polar residues" evidence="1">
    <location>
        <begin position="1"/>
        <end position="13"/>
    </location>
</feature>
<protein>
    <submittedName>
        <fullName evidence="2">Homeodomain-like protein</fullName>
    </submittedName>
</protein>
<evidence type="ECO:0000313" key="2">
    <source>
        <dbReference type="EMBL" id="GFD32778.1"/>
    </source>
</evidence>
<accession>A0A699VHC2</accession>
<dbReference type="GO" id="GO:0003677">
    <property type="term" value="F:DNA binding"/>
    <property type="evidence" value="ECO:0007669"/>
    <property type="project" value="UniProtKB-KW"/>
</dbReference>
<keyword evidence="2" id="KW-0371">Homeobox</keyword>
<comment type="caution">
    <text evidence="2">The sequence shown here is derived from an EMBL/GenBank/DDBJ whole genome shotgun (WGS) entry which is preliminary data.</text>
</comment>
<name>A0A699VHC2_TANCI</name>
<feature type="non-terminal residue" evidence="2">
    <location>
        <position position="1"/>
    </location>
</feature>
<reference evidence="2" key="1">
    <citation type="journal article" date="2019" name="Sci. Rep.">
        <title>Draft genome of Tanacetum cinerariifolium, the natural source of mosquito coil.</title>
        <authorList>
            <person name="Yamashiro T."/>
            <person name="Shiraishi A."/>
            <person name="Satake H."/>
            <person name="Nakayama K."/>
        </authorList>
    </citation>
    <scope>NUCLEOTIDE SEQUENCE</scope>
</reference>
<gene>
    <name evidence="2" type="ORF">Tci_904747</name>
</gene>
<keyword evidence="2" id="KW-0238">DNA-binding</keyword>
<organism evidence="2">
    <name type="scientific">Tanacetum cinerariifolium</name>
    <name type="common">Dalmatian daisy</name>
    <name type="synonym">Chrysanthemum cinerariifolium</name>
    <dbReference type="NCBI Taxonomy" id="118510"/>
    <lineage>
        <taxon>Eukaryota</taxon>
        <taxon>Viridiplantae</taxon>
        <taxon>Streptophyta</taxon>
        <taxon>Embryophyta</taxon>
        <taxon>Tracheophyta</taxon>
        <taxon>Spermatophyta</taxon>
        <taxon>Magnoliopsida</taxon>
        <taxon>eudicotyledons</taxon>
        <taxon>Gunneridae</taxon>
        <taxon>Pentapetalae</taxon>
        <taxon>asterids</taxon>
        <taxon>campanulids</taxon>
        <taxon>Asterales</taxon>
        <taxon>Asteraceae</taxon>
        <taxon>Asteroideae</taxon>
        <taxon>Anthemideae</taxon>
        <taxon>Anthemidinae</taxon>
        <taxon>Tanacetum</taxon>
    </lineage>
</organism>
<evidence type="ECO:0000256" key="1">
    <source>
        <dbReference type="SAM" id="MobiDB-lite"/>
    </source>
</evidence>
<feature type="region of interest" description="Disordered" evidence="1">
    <location>
        <begin position="1"/>
        <end position="44"/>
    </location>
</feature>
<dbReference type="AlphaFoldDB" id="A0A699VHC2"/>